<dbReference type="InterPro" id="IPR008868">
    <property type="entry name" value="TniB"/>
</dbReference>
<evidence type="ECO:0000313" key="1">
    <source>
        <dbReference type="EMBL" id="QEZ48970.1"/>
    </source>
</evidence>
<dbReference type="Proteomes" id="UP000325743">
    <property type="component" value="Plasmid unnamed1"/>
</dbReference>
<name>A0A5P3VRV0_9BURK</name>
<geneLocation type="plasmid" evidence="1">
    <name>unnamed1</name>
</geneLocation>
<gene>
    <name evidence="1" type="ORF">D2917_32450</name>
</gene>
<dbReference type="RefSeq" id="WP_151073279.1">
    <property type="nucleotide sequence ID" value="NZ_CP032520.1"/>
</dbReference>
<reference evidence="1 2" key="1">
    <citation type="submission" date="2018-09" db="EMBL/GenBank/DDBJ databases">
        <title>Complete genome sequence of Cupriavidus oxalaticus T2, a bacterium capable of phenol tolerance and degradation.</title>
        <authorList>
            <person name="Yan J."/>
        </authorList>
    </citation>
    <scope>NUCLEOTIDE SEQUENCE [LARGE SCALE GENOMIC DNA]</scope>
    <source>
        <strain evidence="1 2">T2</strain>
        <plasmid evidence="1 2">unnamed1</plasmid>
    </source>
</reference>
<dbReference type="InterPro" id="IPR027417">
    <property type="entry name" value="P-loop_NTPase"/>
</dbReference>
<dbReference type="InterPro" id="IPR052026">
    <property type="entry name" value="ExeA_AAA_ATPase_DNA-bind"/>
</dbReference>
<keyword evidence="1" id="KW-0614">Plasmid</keyword>
<dbReference type="Pfam" id="PF05621">
    <property type="entry name" value="TniB"/>
    <property type="match status" value="1"/>
</dbReference>
<proteinExistence type="predicted"/>
<dbReference type="PANTHER" id="PTHR35894">
    <property type="entry name" value="GENERAL SECRETION PATHWAY PROTEIN A-RELATED"/>
    <property type="match status" value="1"/>
</dbReference>
<dbReference type="AlphaFoldDB" id="A0A5P3VRV0"/>
<dbReference type="Gene3D" id="3.40.50.300">
    <property type="entry name" value="P-loop containing nucleotide triphosphate hydrolases"/>
    <property type="match status" value="1"/>
</dbReference>
<protein>
    <submittedName>
        <fullName evidence="1">Transposase</fullName>
    </submittedName>
</protein>
<organism evidence="1 2">
    <name type="scientific">Cupriavidus oxalaticus</name>
    <dbReference type="NCBI Taxonomy" id="96344"/>
    <lineage>
        <taxon>Bacteria</taxon>
        <taxon>Pseudomonadati</taxon>
        <taxon>Pseudomonadota</taxon>
        <taxon>Betaproteobacteria</taxon>
        <taxon>Burkholderiales</taxon>
        <taxon>Burkholderiaceae</taxon>
        <taxon>Cupriavidus</taxon>
    </lineage>
</organism>
<dbReference type="EMBL" id="CP032520">
    <property type="protein sequence ID" value="QEZ48970.1"/>
    <property type="molecule type" value="Genomic_DNA"/>
</dbReference>
<evidence type="ECO:0000313" key="2">
    <source>
        <dbReference type="Proteomes" id="UP000325743"/>
    </source>
</evidence>
<sequence>MRALLTHLLPAARELALCDDGVRIKGLARGHWIDYPRATQALEILERLLQTPQRERMPCLLLHGDSNIGKTQIVSKFQRRHPPEYDEGKGVELRSIVAIQMPPTPEQSRFYSSLLFELGAPFNSAAWLSALENLSRALLRKVSARMLIVDEVHHLLAGNYREQRTSLNLLKFLANDLKIAVVLVGTQDAVLALQTDPQMVSRFARFEVPTWQETEAFRSLLAAFEMILPLRRPSKLARREIVHAILTASGGLTGEVSRVLTVSAELAIRDGKEAIDLGHIEDAARTLLS</sequence>
<dbReference type="SUPFAM" id="SSF52540">
    <property type="entry name" value="P-loop containing nucleoside triphosphate hydrolases"/>
    <property type="match status" value="1"/>
</dbReference>
<accession>A0A5P3VRV0</accession>
<dbReference type="PANTHER" id="PTHR35894:SF5">
    <property type="entry name" value="MU-LIKE PROPHAGE FLUMU DNA TRANSPOSITION PROTEIN B"/>
    <property type="match status" value="1"/>
</dbReference>